<evidence type="ECO:0000256" key="6">
    <source>
        <dbReference type="ARBA" id="ARBA00022898"/>
    </source>
</evidence>
<keyword evidence="6" id="KW-0663">Pyridoxal phosphate</keyword>
<keyword evidence="3 8" id="KW-0032">Aminotransferase</keyword>
<dbReference type="InterPro" id="IPR033939">
    <property type="entry name" value="BCAT_family"/>
</dbReference>
<dbReference type="PROSITE" id="PS00770">
    <property type="entry name" value="AA_TRANSFER_CLASS_4"/>
    <property type="match status" value="1"/>
</dbReference>
<evidence type="ECO:0000256" key="4">
    <source>
        <dbReference type="ARBA" id="ARBA00022605"/>
    </source>
</evidence>
<dbReference type="EMBL" id="VSSQ01009423">
    <property type="protein sequence ID" value="MPM41583.1"/>
    <property type="molecule type" value="Genomic_DNA"/>
</dbReference>
<dbReference type="InterPro" id="IPR018300">
    <property type="entry name" value="Aminotrans_IV_CS"/>
</dbReference>
<proteinExistence type="inferred from homology"/>
<dbReference type="PANTHER" id="PTHR11825">
    <property type="entry name" value="SUBGROUP IIII AMINOTRANSFERASE"/>
    <property type="match status" value="1"/>
</dbReference>
<dbReference type="Gene3D" id="3.30.470.10">
    <property type="match status" value="1"/>
</dbReference>
<dbReference type="GO" id="GO:0009082">
    <property type="term" value="P:branched-chain amino acid biosynthetic process"/>
    <property type="evidence" value="ECO:0007669"/>
    <property type="project" value="UniProtKB-KW"/>
</dbReference>
<gene>
    <name evidence="8" type="primary">ilvK_5</name>
    <name evidence="8" type="ORF">SDC9_88238</name>
</gene>
<dbReference type="GO" id="GO:0008652">
    <property type="term" value="P:amino acid biosynthetic process"/>
    <property type="evidence" value="ECO:0007669"/>
    <property type="project" value="UniProtKB-KW"/>
</dbReference>
<comment type="caution">
    <text evidence="8">The sequence shown here is derived from an EMBL/GenBank/DDBJ whole genome shotgun (WGS) entry which is preliminary data.</text>
</comment>
<reference evidence="8" key="1">
    <citation type="submission" date="2019-08" db="EMBL/GenBank/DDBJ databases">
        <authorList>
            <person name="Kucharzyk K."/>
            <person name="Murdoch R.W."/>
            <person name="Higgins S."/>
            <person name="Loffler F."/>
        </authorList>
    </citation>
    <scope>NUCLEOTIDE SEQUENCE</scope>
</reference>
<evidence type="ECO:0000256" key="2">
    <source>
        <dbReference type="ARBA" id="ARBA00009320"/>
    </source>
</evidence>
<keyword evidence="7" id="KW-0100">Branched-chain amino acid biosynthesis</keyword>
<organism evidence="8">
    <name type="scientific">bioreactor metagenome</name>
    <dbReference type="NCBI Taxonomy" id="1076179"/>
    <lineage>
        <taxon>unclassified sequences</taxon>
        <taxon>metagenomes</taxon>
        <taxon>ecological metagenomes</taxon>
    </lineage>
</organism>
<dbReference type="InterPro" id="IPR043131">
    <property type="entry name" value="BCAT-like_N"/>
</dbReference>
<evidence type="ECO:0000313" key="8">
    <source>
        <dbReference type="EMBL" id="MPM41583.1"/>
    </source>
</evidence>
<dbReference type="CDD" id="cd01557">
    <property type="entry name" value="BCAT_beta_family"/>
    <property type="match status" value="1"/>
</dbReference>
<dbReference type="InterPro" id="IPR005786">
    <property type="entry name" value="B_amino_transII"/>
</dbReference>
<dbReference type="SUPFAM" id="SSF56752">
    <property type="entry name" value="D-aminoacid aminotransferase-like PLP-dependent enzymes"/>
    <property type="match status" value="1"/>
</dbReference>
<sequence length="359" mass="39992">MTYDFPITRNPNPKQKPDQDHLVFGQHFSDHMFVMDYDEGQGWHDGRIIPYGDISIDPASCVLHYAQMMFEGMKAYKTADGHVQLFRPYMNAQRLNRTNERMCMPSMDEELFVAAVKAVVNVDIDWVPSKPFTSLYVRPFIISDEVSFSVLPAKHYRFMIILCPSGPYYAANMGKLSATRIYVEDEFIRAAQGGTGFAKVGGNYAGGMKASQKAQAYHCKDVLWLDAQEHKYVEEIGTSNAFFKIGDEVITAPLGGTILPGITRDSVITLLGEWGIKVSQRRLSLSELFDAAKAGTLKEVFATGTAAVISPIGTLCYKGDDYAINNNEVGQLSQKLYDTLSGIQTGKLEDTRGWVERVS</sequence>
<dbReference type="GO" id="GO:0004084">
    <property type="term" value="F:branched-chain-amino-acid transaminase activity"/>
    <property type="evidence" value="ECO:0007669"/>
    <property type="project" value="UniProtKB-EC"/>
</dbReference>
<evidence type="ECO:0000256" key="1">
    <source>
        <dbReference type="ARBA" id="ARBA00001933"/>
    </source>
</evidence>
<evidence type="ECO:0000256" key="5">
    <source>
        <dbReference type="ARBA" id="ARBA00022679"/>
    </source>
</evidence>
<accession>A0A644ZSF9</accession>
<dbReference type="NCBIfam" id="TIGR01123">
    <property type="entry name" value="ilvE_II"/>
    <property type="match status" value="1"/>
</dbReference>
<comment type="cofactor">
    <cofactor evidence="1">
        <name>pyridoxal 5'-phosphate</name>
        <dbReference type="ChEBI" id="CHEBI:597326"/>
    </cofactor>
</comment>
<dbReference type="Pfam" id="PF01063">
    <property type="entry name" value="Aminotran_4"/>
    <property type="match status" value="1"/>
</dbReference>
<dbReference type="PIRSF" id="PIRSF006468">
    <property type="entry name" value="BCAT1"/>
    <property type="match status" value="1"/>
</dbReference>
<dbReference type="InterPro" id="IPR043132">
    <property type="entry name" value="BCAT-like_C"/>
</dbReference>
<dbReference type="InterPro" id="IPR036038">
    <property type="entry name" value="Aminotransferase-like"/>
</dbReference>
<evidence type="ECO:0000256" key="7">
    <source>
        <dbReference type="ARBA" id="ARBA00023304"/>
    </source>
</evidence>
<dbReference type="PANTHER" id="PTHR11825:SF44">
    <property type="entry name" value="BRANCHED-CHAIN-AMINO-ACID AMINOTRANSFERASE"/>
    <property type="match status" value="1"/>
</dbReference>
<dbReference type="AlphaFoldDB" id="A0A644ZSF9"/>
<dbReference type="NCBIfam" id="NF009897">
    <property type="entry name" value="PRK13357.1"/>
    <property type="match status" value="1"/>
</dbReference>
<dbReference type="EC" id="2.6.1.42" evidence="8"/>
<comment type="similarity">
    <text evidence="2">Belongs to the class-IV pyridoxal-phosphate-dependent aminotransferase family.</text>
</comment>
<dbReference type="Gene3D" id="3.20.10.10">
    <property type="entry name" value="D-amino Acid Aminotransferase, subunit A, domain 2"/>
    <property type="match status" value="1"/>
</dbReference>
<protein>
    <submittedName>
        <fullName evidence="8">Branched-chain-amino-acid aminotransferase 2</fullName>
        <ecNumber evidence="8">2.6.1.42</ecNumber>
    </submittedName>
</protein>
<name>A0A644ZSF9_9ZZZZ</name>
<keyword evidence="5 8" id="KW-0808">Transferase</keyword>
<evidence type="ECO:0000256" key="3">
    <source>
        <dbReference type="ARBA" id="ARBA00022576"/>
    </source>
</evidence>
<dbReference type="InterPro" id="IPR001544">
    <property type="entry name" value="Aminotrans_IV"/>
</dbReference>
<keyword evidence="4" id="KW-0028">Amino-acid biosynthesis</keyword>